<reference evidence="1" key="1">
    <citation type="journal article" date="2021" name="Front. Microbiol.">
        <title>Comprehensive Comparative Genomics and Phenotyping of Methylobacterium Species.</title>
        <authorList>
            <person name="Alessa O."/>
            <person name="Ogura Y."/>
            <person name="Fujitani Y."/>
            <person name="Takami H."/>
            <person name="Hayashi T."/>
            <person name="Sahin N."/>
            <person name="Tani A."/>
        </authorList>
    </citation>
    <scope>NUCLEOTIDE SEQUENCE</scope>
    <source>
        <strain evidence="1">DSM 19015</strain>
    </source>
</reference>
<sequence>MSAALAALLTLAACESSVDRQRAAICRRVLPAVNPAEADIRILRLAEGGTAETVRIDYALTARPGRQFWAICRFGPGAELTAVTTERGAVSGASLYLMKRYYLDSPEAAAAEPAFR</sequence>
<comment type="caution">
    <text evidence="1">The sequence shown here is derived from an EMBL/GenBank/DDBJ whole genome shotgun (WGS) entry which is preliminary data.</text>
</comment>
<name>A0ABQ4S0M6_9HYPH</name>
<dbReference type="RefSeq" id="WP_238244492.1">
    <property type="nucleotide sequence ID" value="NZ_BPQP01000035.1"/>
</dbReference>
<dbReference type="EMBL" id="BPQP01000035">
    <property type="protein sequence ID" value="GJD95352.1"/>
    <property type="molecule type" value="Genomic_DNA"/>
</dbReference>
<gene>
    <name evidence="1" type="ORF">OCOJLMKI_2564</name>
</gene>
<accession>A0ABQ4S0M6</accession>
<organism evidence="1 2">
    <name type="scientific">Methylobacterium iners</name>
    <dbReference type="NCBI Taxonomy" id="418707"/>
    <lineage>
        <taxon>Bacteria</taxon>
        <taxon>Pseudomonadati</taxon>
        <taxon>Pseudomonadota</taxon>
        <taxon>Alphaproteobacteria</taxon>
        <taxon>Hyphomicrobiales</taxon>
        <taxon>Methylobacteriaceae</taxon>
        <taxon>Methylobacterium</taxon>
    </lineage>
</organism>
<evidence type="ECO:0000313" key="2">
    <source>
        <dbReference type="Proteomes" id="UP001055125"/>
    </source>
</evidence>
<dbReference type="Proteomes" id="UP001055125">
    <property type="component" value="Unassembled WGS sequence"/>
</dbReference>
<reference evidence="1" key="2">
    <citation type="submission" date="2021-08" db="EMBL/GenBank/DDBJ databases">
        <authorList>
            <person name="Tani A."/>
            <person name="Ola A."/>
            <person name="Ogura Y."/>
            <person name="Katsura K."/>
            <person name="Hayashi T."/>
        </authorList>
    </citation>
    <scope>NUCLEOTIDE SEQUENCE</scope>
    <source>
        <strain evidence="1">DSM 19015</strain>
    </source>
</reference>
<keyword evidence="2" id="KW-1185">Reference proteome</keyword>
<proteinExistence type="predicted"/>
<evidence type="ECO:0000313" key="1">
    <source>
        <dbReference type="EMBL" id="GJD95352.1"/>
    </source>
</evidence>
<evidence type="ECO:0008006" key="3">
    <source>
        <dbReference type="Google" id="ProtNLM"/>
    </source>
</evidence>
<protein>
    <recommendedName>
        <fullName evidence="3">Lipoprotein</fullName>
    </recommendedName>
</protein>